<gene>
    <name evidence="1" type="ORF">UFOVP328_160</name>
</gene>
<keyword evidence="1" id="KW-0378">Hydrolase</keyword>
<dbReference type="Gene3D" id="3.40.50.1820">
    <property type="entry name" value="alpha/beta hydrolase"/>
    <property type="match status" value="1"/>
</dbReference>
<dbReference type="EMBL" id="LR796341">
    <property type="protein sequence ID" value="CAB4137967.1"/>
    <property type="molecule type" value="Genomic_DNA"/>
</dbReference>
<accession>A0A6J5LY22</accession>
<organism evidence="1">
    <name type="scientific">uncultured Caudovirales phage</name>
    <dbReference type="NCBI Taxonomy" id="2100421"/>
    <lineage>
        <taxon>Viruses</taxon>
        <taxon>Duplodnaviria</taxon>
        <taxon>Heunggongvirae</taxon>
        <taxon>Uroviricota</taxon>
        <taxon>Caudoviricetes</taxon>
        <taxon>Peduoviridae</taxon>
        <taxon>Maltschvirus</taxon>
        <taxon>Maltschvirus maltsch</taxon>
    </lineage>
</organism>
<sequence length="247" mass="28442">MLFVNPVPGHHKKLLYIMGATWHTRCMFDLDTHDASFAQLLNQQGIETYAPDIVGTGPGRKSHVIGNCYHETLEYLDYIVTKFDIDHVMGYSTGCAFAVDLAKKHNFKKIVLLDPQSKSRVDRQLVDNDKYTITKQSVRQALIENLTSVDSQTTQDHLDALCPGDTLTTAAWPMLGRYLTVFDSQQYVDNLVNNYQVKTFFTKQSTEQVRQRFGCHGTYWPHISHWVLLEPYRKELANEIVEFLKHE</sequence>
<dbReference type="SUPFAM" id="SSF53474">
    <property type="entry name" value="alpha/beta-Hydrolases"/>
    <property type="match status" value="1"/>
</dbReference>
<dbReference type="InterPro" id="IPR029058">
    <property type="entry name" value="AB_hydrolase_fold"/>
</dbReference>
<evidence type="ECO:0000313" key="1">
    <source>
        <dbReference type="EMBL" id="CAB4137967.1"/>
    </source>
</evidence>
<name>A0A6J5LY22_9CAUD</name>
<protein>
    <submittedName>
        <fullName evidence="1">Alpha/beta hydrolase fold-1</fullName>
    </submittedName>
</protein>
<proteinExistence type="predicted"/>
<dbReference type="GO" id="GO:0016787">
    <property type="term" value="F:hydrolase activity"/>
    <property type="evidence" value="ECO:0007669"/>
    <property type="project" value="UniProtKB-KW"/>
</dbReference>
<reference evidence="1" key="1">
    <citation type="submission" date="2020-04" db="EMBL/GenBank/DDBJ databases">
        <authorList>
            <person name="Chiriac C."/>
            <person name="Salcher M."/>
            <person name="Ghai R."/>
            <person name="Kavagutti S V."/>
        </authorList>
    </citation>
    <scope>NUCLEOTIDE SEQUENCE</scope>
</reference>